<evidence type="ECO:0000256" key="5">
    <source>
        <dbReference type="ARBA" id="ARBA00023242"/>
    </source>
</evidence>
<dbReference type="Gene3D" id="4.10.240.10">
    <property type="entry name" value="Zn(2)-C6 fungal-type DNA-binding domain"/>
    <property type="match status" value="1"/>
</dbReference>
<dbReference type="GO" id="GO:0005634">
    <property type="term" value="C:nucleus"/>
    <property type="evidence" value="ECO:0007669"/>
    <property type="project" value="TreeGrafter"/>
</dbReference>
<dbReference type="InParanoid" id="A0A2J6SGC4"/>
<dbReference type="GeneID" id="36595728"/>
<dbReference type="Proteomes" id="UP000235371">
    <property type="component" value="Unassembled WGS sequence"/>
</dbReference>
<dbReference type="GO" id="GO:0000435">
    <property type="term" value="P:positive regulation of transcription from RNA polymerase II promoter by galactose"/>
    <property type="evidence" value="ECO:0007669"/>
    <property type="project" value="TreeGrafter"/>
</dbReference>
<dbReference type="PROSITE" id="PS00463">
    <property type="entry name" value="ZN2_CY6_FUNGAL_1"/>
    <property type="match status" value="1"/>
</dbReference>
<feature type="compositionally biased region" description="Polar residues" evidence="6">
    <location>
        <begin position="750"/>
        <end position="759"/>
    </location>
</feature>
<dbReference type="GO" id="GO:0000981">
    <property type="term" value="F:DNA-binding transcription factor activity, RNA polymerase II-specific"/>
    <property type="evidence" value="ECO:0007669"/>
    <property type="project" value="InterPro"/>
</dbReference>
<evidence type="ECO:0000313" key="9">
    <source>
        <dbReference type="Proteomes" id="UP000235371"/>
    </source>
</evidence>
<proteinExistence type="predicted"/>
<feature type="compositionally biased region" description="Basic and acidic residues" evidence="6">
    <location>
        <begin position="76"/>
        <end position="85"/>
    </location>
</feature>
<feature type="compositionally biased region" description="Polar residues" evidence="6">
    <location>
        <begin position="726"/>
        <end position="743"/>
    </location>
</feature>
<feature type="region of interest" description="Disordered" evidence="6">
    <location>
        <begin position="76"/>
        <end position="140"/>
    </location>
</feature>
<sequence>MNQKNLVQYRNDTNPKPGASVLDRSPDDKQPRKPVRKRQRIPSACEPCRQRKTRCDGSRPVCSLCLRRSSSNCVYRRESRDETRDLSGVAPPITDSTGSNWGVPSISGERHSDNATHLPSESRVRGTNTTSASRISQPNRLESLTVTSYLDSRKPSPSNEFYGSSTTAKLMHQVQGSANPTTGSSKHTPGLIGGPPPGKSPTTATSGNFASMDTEHLQHLALPTRDLADMLLDTYWSKVYPVSPIVYKPAFAAAVEDLWKPRKELRNSIGDLDLGIGSYGVSDSRTTLFHCALNAIFAWSCQFAGPTLSREERESLAQTFFLRSKKLLAINLFDNGSVAHVQTLLLFAQCIPSTLFPSACWNVIGLACRTAQGIGLHVERSPAHRSPRGLEVRRRVWYACMIMDTSYSMVLGRPTMASYQITIPLPTTTEDDVIFDIQNVLENSFQPSHINFMAEIAKLYVTLGKVLSNIYKPGPVAAKDNASKEGKSESLNAVVALDEDISNWEDNMPSWLHWERGIDTRDGLPESQQLLLSKQSNLLHARYLSVRIALHRPTFLRFCQRLGSAAQKNPSTSQTSPGKNTEPFRDFRSSMSIQSSVACITAAIDLVNLSHESTRKNADTSWWFAMHYIINAATILILAESCPPMHYYFDYTEAHSSWLLCCDTLRLLAEAGHPSDNVLNGLYAMRQQLVQSQLPTTRSNATQDQTLEIGTEETPIAQDCGSTHLQQQSLSLPAGQEQDSSGFQAGPGVENSSDPSTQPFIDFMMQDTDLMALGFFDQSWLGSPHVDPDVGFDGPIPMSVDFEHDAAL</sequence>
<keyword evidence="5" id="KW-0539">Nucleus</keyword>
<dbReference type="PANTHER" id="PTHR47424:SF3">
    <property type="entry name" value="REGULATORY PROTEIN GAL4"/>
    <property type="match status" value="1"/>
</dbReference>
<dbReference type="EMBL" id="KZ613919">
    <property type="protein sequence ID" value="PMD49807.1"/>
    <property type="molecule type" value="Genomic_DNA"/>
</dbReference>
<evidence type="ECO:0000256" key="1">
    <source>
        <dbReference type="ARBA" id="ARBA00022723"/>
    </source>
</evidence>
<name>A0A2J6SGC4_9HELO</name>
<dbReference type="OrthoDB" id="424974at2759"/>
<dbReference type="CDD" id="cd12148">
    <property type="entry name" value="fungal_TF_MHR"/>
    <property type="match status" value="1"/>
</dbReference>
<feature type="compositionally biased region" description="Polar residues" evidence="6">
    <location>
        <begin position="173"/>
        <end position="187"/>
    </location>
</feature>
<dbReference type="AlphaFoldDB" id="A0A2J6SGC4"/>
<dbReference type="InterPro" id="IPR036864">
    <property type="entry name" value="Zn2-C6_fun-type_DNA-bd_sf"/>
</dbReference>
<feature type="domain" description="Zn(2)-C6 fungal-type" evidence="7">
    <location>
        <begin position="44"/>
        <end position="75"/>
    </location>
</feature>
<keyword evidence="3" id="KW-0238">DNA-binding</keyword>
<dbReference type="InterPro" id="IPR051127">
    <property type="entry name" value="Fungal_SecMet_Regulators"/>
</dbReference>
<feature type="compositionally biased region" description="Polar residues" evidence="6">
    <location>
        <begin position="1"/>
        <end position="14"/>
    </location>
</feature>
<feature type="compositionally biased region" description="Polar residues" evidence="6">
    <location>
        <begin position="125"/>
        <end position="140"/>
    </location>
</feature>
<dbReference type="RefSeq" id="XP_024726711.1">
    <property type="nucleotide sequence ID" value="XM_024887652.1"/>
</dbReference>
<feature type="region of interest" description="Disordered" evidence="6">
    <location>
        <begin position="726"/>
        <end position="760"/>
    </location>
</feature>
<dbReference type="GO" id="GO:0000978">
    <property type="term" value="F:RNA polymerase II cis-regulatory region sequence-specific DNA binding"/>
    <property type="evidence" value="ECO:0007669"/>
    <property type="project" value="TreeGrafter"/>
</dbReference>
<feature type="region of interest" description="Disordered" evidence="6">
    <location>
        <begin position="173"/>
        <end position="208"/>
    </location>
</feature>
<organism evidence="8 9">
    <name type="scientific">Hyaloscypha bicolor E</name>
    <dbReference type="NCBI Taxonomy" id="1095630"/>
    <lineage>
        <taxon>Eukaryota</taxon>
        <taxon>Fungi</taxon>
        <taxon>Dikarya</taxon>
        <taxon>Ascomycota</taxon>
        <taxon>Pezizomycotina</taxon>
        <taxon>Leotiomycetes</taxon>
        <taxon>Helotiales</taxon>
        <taxon>Hyaloscyphaceae</taxon>
        <taxon>Hyaloscypha</taxon>
        <taxon>Hyaloscypha bicolor</taxon>
    </lineage>
</organism>
<evidence type="ECO:0000256" key="2">
    <source>
        <dbReference type="ARBA" id="ARBA00023015"/>
    </source>
</evidence>
<evidence type="ECO:0000256" key="6">
    <source>
        <dbReference type="SAM" id="MobiDB-lite"/>
    </source>
</evidence>
<dbReference type="Pfam" id="PF04082">
    <property type="entry name" value="Fungal_trans"/>
    <property type="match status" value="1"/>
</dbReference>
<dbReference type="PROSITE" id="PS50048">
    <property type="entry name" value="ZN2_CY6_FUNGAL_2"/>
    <property type="match status" value="1"/>
</dbReference>
<evidence type="ECO:0000259" key="7">
    <source>
        <dbReference type="PROSITE" id="PS50048"/>
    </source>
</evidence>
<dbReference type="GO" id="GO:0006351">
    <property type="term" value="P:DNA-templated transcription"/>
    <property type="evidence" value="ECO:0007669"/>
    <property type="project" value="InterPro"/>
</dbReference>
<feature type="compositionally biased region" description="Basic and acidic residues" evidence="6">
    <location>
        <begin position="108"/>
        <end position="124"/>
    </location>
</feature>
<dbReference type="SUPFAM" id="SSF57701">
    <property type="entry name" value="Zn2/Cys6 DNA-binding domain"/>
    <property type="match status" value="1"/>
</dbReference>
<evidence type="ECO:0000313" key="8">
    <source>
        <dbReference type="EMBL" id="PMD49807.1"/>
    </source>
</evidence>
<accession>A0A2J6SGC4</accession>
<gene>
    <name evidence="8" type="ORF">K444DRAFT_670640</name>
</gene>
<keyword evidence="4" id="KW-0804">Transcription</keyword>
<evidence type="ECO:0000256" key="4">
    <source>
        <dbReference type="ARBA" id="ARBA00023163"/>
    </source>
</evidence>
<dbReference type="InterPro" id="IPR007219">
    <property type="entry name" value="XnlR_reg_dom"/>
</dbReference>
<feature type="region of interest" description="Disordered" evidence="6">
    <location>
        <begin position="1"/>
        <end position="43"/>
    </location>
</feature>
<dbReference type="InterPro" id="IPR001138">
    <property type="entry name" value="Zn2Cys6_DnaBD"/>
</dbReference>
<keyword evidence="9" id="KW-1185">Reference proteome</keyword>
<dbReference type="PANTHER" id="PTHR47424">
    <property type="entry name" value="REGULATORY PROTEIN GAL4"/>
    <property type="match status" value="1"/>
</dbReference>
<dbReference type="CDD" id="cd00067">
    <property type="entry name" value="GAL4"/>
    <property type="match status" value="1"/>
</dbReference>
<dbReference type="STRING" id="1095630.A0A2J6SGC4"/>
<protein>
    <recommendedName>
        <fullName evidence="7">Zn(2)-C6 fungal-type domain-containing protein</fullName>
    </recommendedName>
</protein>
<keyword evidence="1" id="KW-0479">Metal-binding</keyword>
<keyword evidence="2" id="KW-0805">Transcription regulation</keyword>
<dbReference type="SMART" id="SM00066">
    <property type="entry name" value="GAL4"/>
    <property type="match status" value="1"/>
</dbReference>
<dbReference type="SMART" id="SM00906">
    <property type="entry name" value="Fungal_trans"/>
    <property type="match status" value="1"/>
</dbReference>
<reference evidence="8 9" key="1">
    <citation type="submission" date="2016-04" db="EMBL/GenBank/DDBJ databases">
        <title>A degradative enzymes factory behind the ericoid mycorrhizal symbiosis.</title>
        <authorList>
            <consortium name="DOE Joint Genome Institute"/>
            <person name="Martino E."/>
            <person name="Morin E."/>
            <person name="Grelet G."/>
            <person name="Kuo A."/>
            <person name="Kohler A."/>
            <person name="Daghino S."/>
            <person name="Barry K."/>
            <person name="Choi C."/>
            <person name="Cichocki N."/>
            <person name="Clum A."/>
            <person name="Copeland A."/>
            <person name="Hainaut M."/>
            <person name="Haridas S."/>
            <person name="Labutti K."/>
            <person name="Lindquist E."/>
            <person name="Lipzen A."/>
            <person name="Khouja H.-R."/>
            <person name="Murat C."/>
            <person name="Ohm R."/>
            <person name="Olson A."/>
            <person name="Spatafora J."/>
            <person name="Veneault-Fourrey C."/>
            <person name="Henrissat B."/>
            <person name="Grigoriev I."/>
            <person name="Martin F."/>
            <person name="Perotto S."/>
        </authorList>
    </citation>
    <scope>NUCLEOTIDE SEQUENCE [LARGE SCALE GENOMIC DNA]</scope>
    <source>
        <strain evidence="8 9">E</strain>
    </source>
</reference>
<dbReference type="GO" id="GO:0008270">
    <property type="term" value="F:zinc ion binding"/>
    <property type="evidence" value="ECO:0007669"/>
    <property type="project" value="InterPro"/>
</dbReference>
<dbReference type="Pfam" id="PF00172">
    <property type="entry name" value="Zn_clus"/>
    <property type="match status" value="1"/>
</dbReference>
<evidence type="ECO:0000256" key="3">
    <source>
        <dbReference type="ARBA" id="ARBA00023125"/>
    </source>
</evidence>